<feature type="repeat" description="ANK" evidence="3">
    <location>
        <begin position="44"/>
        <end position="77"/>
    </location>
</feature>
<feature type="repeat" description="ANK" evidence="3">
    <location>
        <begin position="148"/>
        <end position="169"/>
    </location>
</feature>
<dbReference type="GO" id="GO:0005886">
    <property type="term" value="C:plasma membrane"/>
    <property type="evidence" value="ECO:0007669"/>
    <property type="project" value="TreeGrafter"/>
</dbReference>
<dbReference type="SMART" id="SM00248">
    <property type="entry name" value="ANK"/>
    <property type="match status" value="5"/>
</dbReference>
<dbReference type="PANTHER" id="PTHR24186:SF46">
    <property type="entry name" value="PROTEIN ACCELERATED CELL DEATH 6-LIKE"/>
    <property type="match status" value="1"/>
</dbReference>
<evidence type="ECO:0000256" key="2">
    <source>
        <dbReference type="ARBA" id="ARBA00023043"/>
    </source>
</evidence>
<keyword evidence="6" id="KW-1185">Reference proteome</keyword>
<protein>
    <submittedName>
        <fullName evidence="5">Ankyrin repeat</fullName>
    </submittedName>
</protein>
<dbReference type="InterPro" id="IPR036770">
    <property type="entry name" value="Ankyrin_rpt-contain_sf"/>
</dbReference>
<feature type="repeat" description="ANK" evidence="3">
    <location>
        <begin position="78"/>
        <end position="110"/>
    </location>
</feature>
<dbReference type="EMBL" id="JBAMMX010000022">
    <property type="protein sequence ID" value="KAK6919048.1"/>
    <property type="molecule type" value="Genomic_DNA"/>
</dbReference>
<keyword evidence="4" id="KW-1133">Transmembrane helix</keyword>
<dbReference type="PANTHER" id="PTHR24186">
    <property type="entry name" value="PROTEIN PHOSPHATASE 1 REGULATORY SUBUNIT"/>
    <property type="match status" value="1"/>
</dbReference>
<evidence type="ECO:0000256" key="1">
    <source>
        <dbReference type="ARBA" id="ARBA00022737"/>
    </source>
</evidence>
<sequence>MEEDIYQGPSGQTPLHAAVARKNTEMVSLLLRHKKELVKTEDKDGRTPLHYAASFGYLIGVSSLLQYDTACAYIKDKDGFYPLHIAVIKGHINIIQELLKYCPDLRDIQNEDEQNVLHFAASWGRKTVAKSLLNNPDLSDLINERDANGNTPLHLATINRNPKVVSILVCDKRVDMTIMNGEGLTPRDIAEQNIEEHTSFRKLLTQTALRTAGAPRVLIWAQWGDIDLLVEALRISLLLLGLALTMMAMAFASAIYLVVNRLRWLVVVVLLLTAIFLLCIVALFVPLRGPIWSKYRGLRFVSYYAYHILILIVSHNLDDIDD</sequence>
<feature type="transmembrane region" description="Helical" evidence="4">
    <location>
        <begin position="264"/>
        <end position="285"/>
    </location>
</feature>
<dbReference type="PROSITE" id="PS50088">
    <property type="entry name" value="ANK_REPEAT"/>
    <property type="match status" value="4"/>
</dbReference>
<keyword evidence="4" id="KW-0472">Membrane</keyword>
<proteinExistence type="predicted"/>
<name>A0AAN8V0F1_9MAGN</name>
<evidence type="ECO:0000256" key="3">
    <source>
        <dbReference type="PROSITE-ProRule" id="PRU00023"/>
    </source>
</evidence>
<keyword evidence="1" id="KW-0677">Repeat</keyword>
<dbReference type="Pfam" id="PF12796">
    <property type="entry name" value="Ank_2"/>
    <property type="match status" value="2"/>
</dbReference>
<evidence type="ECO:0000313" key="6">
    <source>
        <dbReference type="Proteomes" id="UP001370490"/>
    </source>
</evidence>
<dbReference type="SUPFAM" id="SSF48403">
    <property type="entry name" value="Ankyrin repeat"/>
    <property type="match status" value="1"/>
</dbReference>
<dbReference type="Proteomes" id="UP001370490">
    <property type="component" value="Unassembled WGS sequence"/>
</dbReference>
<evidence type="ECO:0000256" key="4">
    <source>
        <dbReference type="SAM" id="Phobius"/>
    </source>
</evidence>
<organism evidence="5 6">
    <name type="scientific">Dillenia turbinata</name>
    <dbReference type="NCBI Taxonomy" id="194707"/>
    <lineage>
        <taxon>Eukaryota</taxon>
        <taxon>Viridiplantae</taxon>
        <taxon>Streptophyta</taxon>
        <taxon>Embryophyta</taxon>
        <taxon>Tracheophyta</taxon>
        <taxon>Spermatophyta</taxon>
        <taxon>Magnoliopsida</taxon>
        <taxon>eudicotyledons</taxon>
        <taxon>Gunneridae</taxon>
        <taxon>Pentapetalae</taxon>
        <taxon>Dilleniales</taxon>
        <taxon>Dilleniaceae</taxon>
        <taxon>Dillenia</taxon>
    </lineage>
</organism>
<accession>A0AAN8V0F1</accession>
<gene>
    <name evidence="5" type="ORF">RJ641_017470</name>
</gene>
<keyword evidence="4" id="KW-0812">Transmembrane</keyword>
<keyword evidence="2 3" id="KW-0040">ANK repeat</keyword>
<dbReference type="InterPro" id="IPR002110">
    <property type="entry name" value="Ankyrin_rpt"/>
</dbReference>
<feature type="transmembrane region" description="Helical" evidence="4">
    <location>
        <begin position="237"/>
        <end position="258"/>
    </location>
</feature>
<evidence type="ECO:0000313" key="5">
    <source>
        <dbReference type="EMBL" id="KAK6919048.1"/>
    </source>
</evidence>
<comment type="caution">
    <text evidence="5">The sequence shown here is derived from an EMBL/GenBank/DDBJ whole genome shotgun (WGS) entry which is preliminary data.</text>
</comment>
<dbReference type="PROSITE" id="PS50297">
    <property type="entry name" value="ANK_REP_REGION"/>
    <property type="match status" value="4"/>
</dbReference>
<reference evidence="5 6" key="1">
    <citation type="submission" date="2023-12" db="EMBL/GenBank/DDBJ databases">
        <title>A high-quality genome assembly for Dillenia turbinata (Dilleniales).</title>
        <authorList>
            <person name="Chanderbali A."/>
        </authorList>
    </citation>
    <scope>NUCLEOTIDE SEQUENCE [LARGE SCALE GENOMIC DNA]</scope>
    <source>
        <strain evidence="5">LSX21</strain>
        <tissue evidence="5">Leaf</tissue>
    </source>
</reference>
<feature type="transmembrane region" description="Helical" evidence="4">
    <location>
        <begin position="297"/>
        <end position="317"/>
    </location>
</feature>
<dbReference type="Gene3D" id="1.25.40.20">
    <property type="entry name" value="Ankyrin repeat-containing domain"/>
    <property type="match status" value="2"/>
</dbReference>
<dbReference type="AlphaFoldDB" id="A0AAN8V0F1"/>
<feature type="repeat" description="ANK" evidence="3">
    <location>
        <begin position="10"/>
        <end position="42"/>
    </location>
</feature>